<keyword evidence="6 9" id="KW-0067">ATP-binding</keyword>
<accession>A0A5F1ZUQ3</accession>
<keyword evidence="4" id="KW-1003">Cell membrane</keyword>
<dbReference type="OrthoDB" id="337094at2"/>
<dbReference type="RefSeq" id="WP_135644581.1">
    <property type="nucleotide sequence ID" value="NZ_RQER01000006.1"/>
</dbReference>
<dbReference type="EMBL" id="RQGC01000004">
    <property type="protein sequence ID" value="TGL41996.1"/>
    <property type="molecule type" value="Genomic_DNA"/>
</dbReference>
<dbReference type="GO" id="GO:0016887">
    <property type="term" value="F:ATP hydrolysis activity"/>
    <property type="evidence" value="ECO:0007669"/>
    <property type="project" value="InterPro"/>
</dbReference>
<dbReference type="AlphaFoldDB" id="A0A5F1ZUQ3"/>
<dbReference type="GO" id="GO:0005524">
    <property type="term" value="F:ATP binding"/>
    <property type="evidence" value="ECO:0007669"/>
    <property type="project" value="UniProtKB-KW"/>
</dbReference>
<evidence type="ECO:0000256" key="1">
    <source>
        <dbReference type="ARBA" id="ARBA00004417"/>
    </source>
</evidence>
<evidence type="ECO:0000256" key="5">
    <source>
        <dbReference type="ARBA" id="ARBA00022741"/>
    </source>
</evidence>
<dbReference type="GO" id="GO:0015833">
    <property type="term" value="P:peptide transport"/>
    <property type="evidence" value="ECO:0007669"/>
    <property type="project" value="InterPro"/>
</dbReference>
<dbReference type="NCBIfam" id="TIGR01727">
    <property type="entry name" value="oligo_HPY"/>
    <property type="match status" value="1"/>
</dbReference>
<evidence type="ECO:0000313" key="10">
    <source>
        <dbReference type="EMBL" id="TGL41996.1"/>
    </source>
</evidence>
<protein>
    <submittedName>
        <fullName evidence="9">ABC transporter ATP-binding protein</fullName>
    </submittedName>
</protein>
<dbReference type="InterPro" id="IPR027417">
    <property type="entry name" value="P-loop_NTPase"/>
</dbReference>
<evidence type="ECO:0000256" key="6">
    <source>
        <dbReference type="ARBA" id="ARBA00022840"/>
    </source>
</evidence>
<dbReference type="SMART" id="SM00382">
    <property type="entry name" value="AAA"/>
    <property type="match status" value="1"/>
</dbReference>
<evidence type="ECO:0000256" key="7">
    <source>
        <dbReference type="ARBA" id="ARBA00023136"/>
    </source>
</evidence>
<dbReference type="Proteomes" id="UP000297273">
    <property type="component" value="Unassembled WGS sequence"/>
</dbReference>
<keyword evidence="7" id="KW-0472">Membrane</keyword>
<dbReference type="PROSITE" id="PS50893">
    <property type="entry name" value="ABC_TRANSPORTER_2"/>
    <property type="match status" value="1"/>
</dbReference>
<dbReference type="CDD" id="cd03257">
    <property type="entry name" value="ABC_NikE_OppD_transporters"/>
    <property type="match status" value="1"/>
</dbReference>
<evidence type="ECO:0000313" key="9">
    <source>
        <dbReference type="EMBL" id="TGK01554.1"/>
    </source>
</evidence>
<comment type="subcellular location">
    <subcellularLocation>
        <location evidence="1">Cell inner membrane</location>
        <topology evidence="1">Peripheral membrane protein</topology>
    </subcellularLocation>
</comment>
<comment type="similarity">
    <text evidence="2">Belongs to the ABC transporter superfamily.</text>
</comment>
<dbReference type="PANTHER" id="PTHR43297">
    <property type="entry name" value="OLIGOPEPTIDE TRANSPORT ATP-BINDING PROTEIN APPD"/>
    <property type="match status" value="1"/>
</dbReference>
<evidence type="ECO:0000313" key="12">
    <source>
        <dbReference type="Proteomes" id="UP000297946"/>
    </source>
</evidence>
<gene>
    <name evidence="9" type="ORF">EHO57_11585</name>
    <name evidence="10" type="ORF">EHQ53_07285</name>
</gene>
<organism evidence="9 12">
    <name type="scientific">Leptospira langatensis</name>
    <dbReference type="NCBI Taxonomy" id="2484983"/>
    <lineage>
        <taxon>Bacteria</taxon>
        <taxon>Pseudomonadati</taxon>
        <taxon>Spirochaetota</taxon>
        <taxon>Spirochaetia</taxon>
        <taxon>Leptospirales</taxon>
        <taxon>Leptospiraceae</taxon>
        <taxon>Leptospira</taxon>
    </lineage>
</organism>
<proteinExistence type="inferred from homology"/>
<dbReference type="EMBL" id="RQER01000006">
    <property type="protein sequence ID" value="TGK01554.1"/>
    <property type="molecule type" value="Genomic_DNA"/>
</dbReference>
<reference evidence="9 12" key="2">
    <citation type="journal article" date="2019" name="PLoS Negl. Trop. Dis.">
        <title>Revisiting the worldwide diversity of Leptospira species in the environment.</title>
        <authorList>
            <person name="Vincent A.T."/>
            <person name="Schiettekatte O."/>
            <person name="Bourhy P."/>
            <person name="Veyrier F.J."/>
            <person name="Picardeau M."/>
        </authorList>
    </citation>
    <scope>NUCLEOTIDE SEQUENCE [LARGE SCALE GENOMIC DNA]</scope>
    <source>
        <strain evidence="10">201702690</strain>
        <strain evidence="9 12">SSW18</strain>
    </source>
</reference>
<dbReference type="InterPro" id="IPR050388">
    <property type="entry name" value="ABC_Ni/Peptide_Import"/>
</dbReference>
<keyword evidence="11" id="KW-1185">Reference proteome</keyword>
<name>A0A5F1ZUQ3_9LEPT</name>
<evidence type="ECO:0000259" key="8">
    <source>
        <dbReference type="PROSITE" id="PS50893"/>
    </source>
</evidence>
<evidence type="ECO:0000256" key="4">
    <source>
        <dbReference type="ARBA" id="ARBA00022475"/>
    </source>
</evidence>
<dbReference type="FunFam" id="3.40.50.300:FF:000016">
    <property type="entry name" value="Oligopeptide ABC transporter ATP-binding component"/>
    <property type="match status" value="1"/>
</dbReference>
<sequence>MKKESILTVSDLNLELLKEGEYVPLLENISFDIKKGETLALVGESGCGKSVCSVALTKLLPLNLFRYSKGEVLFEGKDLLKADSNSLRNVRGNKIAYIFQEPFSALNPLLKIKEQMCEAFISHQLGSRKEAEEKAEYLLASVGITDIKMRMNCYPHQLSGGILQRVGIGMSLMCDPELLIADEPTSALDVTVQAQLVDLLLKLKEKLSLSVLFISHDFGLVSHIADRICVLYAGRVAEIGSVDDVLDHPSHPYTKDLLNSLPSRFAKTGIFQPIEGRVPSPGNYPNGCHYSNRCRHAFADCNNSKPTLKNQNGHEHLSACFLNEKKEVLS</sequence>
<dbReference type="SUPFAM" id="SSF52540">
    <property type="entry name" value="P-loop containing nucleoside triphosphate hydrolases"/>
    <property type="match status" value="1"/>
</dbReference>
<dbReference type="GO" id="GO:0005886">
    <property type="term" value="C:plasma membrane"/>
    <property type="evidence" value="ECO:0007669"/>
    <property type="project" value="UniProtKB-SubCell"/>
</dbReference>
<dbReference type="InterPro" id="IPR003593">
    <property type="entry name" value="AAA+_ATPase"/>
</dbReference>
<keyword evidence="3" id="KW-0813">Transport</keyword>
<feature type="domain" description="ABC transporter" evidence="8">
    <location>
        <begin position="7"/>
        <end position="258"/>
    </location>
</feature>
<dbReference type="InterPro" id="IPR003439">
    <property type="entry name" value="ABC_transporter-like_ATP-bd"/>
</dbReference>
<dbReference type="PANTHER" id="PTHR43297:SF2">
    <property type="entry name" value="DIPEPTIDE TRANSPORT ATP-BINDING PROTEIN DPPD"/>
    <property type="match status" value="1"/>
</dbReference>
<dbReference type="Pfam" id="PF00005">
    <property type="entry name" value="ABC_tran"/>
    <property type="match status" value="1"/>
</dbReference>
<comment type="caution">
    <text evidence="9">The sequence shown here is derived from an EMBL/GenBank/DDBJ whole genome shotgun (WGS) entry which is preliminary data.</text>
</comment>
<dbReference type="Gene3D" id="3.40.50.300">
    <property type="entry name" value="P-loop containing nucleotide triphosphate hydrolases"/>
    <property type="match status" value="1"/>
</dbReference>
<dbReference type="Proteomes" id="UP000297946">
    <property type="component" value="Unassembled WGS sequence"/>
</dbReference>
<reference evidence="10" key="1">
    <citation type="submission" date="2018-10" db="EMBL/GenBank/DDBJ databases">
        <authorList>
            <person name="Vincent A.T."/>
            <person name="Schiettekatte O."/>
            <person name="Bourhy P."/>
            <person name="Veyrier F.J."/>
            <person name="Picardeau M."/>
        </authorList>
    </citation>
    <scope>NUCLEOTIDE SEQUENCE</scope>
    <source>
        <strain evidence="10">201702690</strain>
    </source>
</reference>
<dbReference type="InterPro" id="IPR013563">
    <property type="entry name" value="Oligopep_ABC_C"/>
</dbReference>
<dbReference type="Pfam" id="PF08352">
    <property type="entry name" value="oligo_HPY"/>
    <property type="match status" value="1"/>
</dbReference>
<evidence type="ECO:0000313" key="11">
    <source>
        <dbReference type="Proteomes" id="UP000297273"/>
    </source>
</evidence>
<evidence type="ECO:0000256" key="2">
    <source>
        <dbReference type="ARBA" id="ARBA00005417"/>
    </source>
</evidence>
<evidence type="ECO:0000256" key="3">
    <source>
        <dbReference type="ARBA" id="ARBA00022448"/>
    </source>
</evidence>
<keyword evidence="5" id="KW-0547">Nucleotide-binding</keyword>